<gene>
    <name evidence="7" type="primary">ABSGL_09426.1 scaffold 11253</name>
</gene>
<feature type="compositionally biased region" description="Basic and acidic residues" evidence="3">
    <location>
        <begin position="44"/>
        <end position="53"/>
    </location>
</feature>
<dbReference type="CDD" id="cd06224">
    <property type="entry name" value="REM"/>
    <property type="match status" value="1"/>
</dbReference>
<dbReference type="STRING" id="4829.A0A163JUD3"/>
<feature type="region of interest" description="Disordered" evidence="3">
    <location>
        <begin position="114"/>
        <end position="134"/>
    </location>
</feature>
<feature type="region of interest" description="Disordered" evidence="3">
    <location>
        <begin position="1276"/>
        <end position="1296"/>
    </location>
</feature>
<feature type="domain" description="N-terminal Ras-GEF" evidence="5">
    <location>
        <begin position="1222"/>
        <end position="1394"/>
    </location>
</feature>
<keyword evidence="8" id="KW-1185">Reference proteome</keyword>
<dbReference type="SMART" id="SM00147">
    <property type="entry name" value="RasGEF"/>
    <property type="match status" value="1"/>
</dbReference>
<organism evidence="7">
    <name type="scientific">Absidia glauca</name>
    <name type="common">Pin mould</name>
    <dbReference type="NCBI Taxonomy" id="4829"/>
    <lineage>
        <taxon>Eukaryota</taxon>
        <taxon>Fungi</taxon>
        <taxon>Fungi incertae sedis</taxon>
        <taxon>Mucoromycota</taxon>
        <taxon>Mucoromycotina</taxon>
        <taxon>Mucoromycetes</taxon>
        <taxon>Mucorales</taxon>
        <taxon>Cunninghamellaceae</taxon>
        <taxon>Absidia</taxon>
    </lineage>
</organism>
<feature type="region of interest" description="Disordered" evidence="3">
    <location>
        <begin position="1961"/>
        <end position="2007"/>
    </location>
</feature>
<dbReference type="GO" id="GO:0005085">
    <property type="term" value="F:guanyl-nucleotide exchange factor activity"/>
    <property type="evidence" value="ECO:0007669"/>
    <property type="project" value="UniProtKB-KW"/>
</dbReference>
<dbReference type="SUPFAM" id="SSF50729">
    <property type="entry name" value="PH domain-like"/>
    <property type="match status" value="2"/>
</dbReference>
<feature type="compositionally biased region" description="Low complexity" evidence="3">
    <location>
        <begin position="226"/>
        <end position="236"/>
    </location>
</feature>
<keyword evidence="1" id="KW-0343">GTPase activation</keyword>
<dbReference type="Pfam" id="PF00620">
    <property type="entry name" value="RhoGAP"/>
    <property type="match status" value="1"/>
</dbReference>
<dbReference type="GO" id="GO:0007264">
    <property type="term" value="P:small GTPase-mediated signal transduction"/>
    <property type="evidence" value="ECO:0007669"/>
    <property type="project" value="InterPro"/>
</dbReference>
<evidence type="ECO:0000256" key="1">
    <source>
        <dbReference type="ARBA" id="ARBA00022468"/>
    </source>
</evidence>
<dbReference type="InterPro" id="IPR000651">
    <property type="entry name" value="Ras-like_Gua-exchang_fac_N"/>
</dbReference>
<dbReference type="PROSITE" id="PS50003">
    <property type="entry name" value="PH_DOMAIN"/>
    <property type="match status" value="1"/>
</dbReference>
<evidence type="ECO:0000313" key="7">
    <source>
        <dbReference type="EMBL" id="SAM03584.1"/>
    </source>
</evidence>
<feature type="region of interest" description="Disordered" evidence="3">
    <location>
        <begin position="1558"/>
        <end position="1600"/>
    </location>
</feature>
<feature type="region of interest" description="Disordered" evidence="3">
    <location>
        <begin position="208"/>
        <end position="236"/>
    </location>
</feature>
<dbReference type="CDD" id="cd00159">
    <property type="entry name" value="RhoGAP"/>
    <property type="match status" value="1"/>
</dbReference>
<dbReference type="EMBL" id="LT554210">
    <property type="protein sequence ID" value="SAM03584.1"/>
    <property type="molecule type" value="Genomic_DNA"/>
</dbReference>
<name>A0A163JUD3_ABSGL</name>
<dbReference type="SMART" id="SM00233">
    <property type="entry name" value="PH"/>
    <property type="match status" value="3"/>
</dbReference>
<evidence type="ECO:0000313" key="8">
    <source>
        <dbReference type="Proteomes" id="UP000078561"/>
    </source>
</evidence>
<feature type="domain" description="Rho-GAP" evidence="6">
    <location>
        <begin position="2183"/>
        <end position="2376"/>
    </location>
</feature>
<feature type="domain" description="PH" evidence="4">
    <location>
        <begin position="2091"/>
        <end position="2125"/>
    </location>
</feature>
<dbReference type="PROSITE" id="PS50212">
    <property type="entry name" value="RASGEF_NTER"/>
    <property type="match status" value="2"/>
</dbReference>
<dbReference type="GO" id="GO:0005096">
    <property type="term" value="F:GTPase activator activity"/>
    <property type="evidence" value="ECO:0007669"/>
    <property type="project" value="UniProtKB-KW"/>
</dbReference>
<dbReference type="PROSITE" id="PS50238">
    <property type="entry name" value="RHOGAP"/>
    <property type="match status" value="1"/>
</dbReference>
<feature type="compositionally biased region" description="Basic and acidic residues" evidence="3">
    <location>
        <begin position="1961"/>
        <end position="1976"/>
    </location>
</feature>
<evidence type="ECO:0000259" key="6">
    <source>
        <dbReference type="PROSITE" id="PS50238"/>
    </source>
</evidence>
<dbReference type="SUPFAM" id="SSF48350">
    <property type="entry name" value="GTPase activation domain, GAP"/>
    <property type="match status" value="1"/>
</dbReference>
<feature type="compositionally biased region" description="Polar residues" evidence="3">
    <location>
        <begin position="1558"/>
        <end position="1575"/>
    </location>
</feature>
<feature type="region of interest" description="Disordered" evidence="3">
    <location>
        <begin position="2147"/>
        <end position="2171"/>
    </location>
</feature>
<feature type="region of interest" description="Disordered" evidence="3">
    <location>
        <begin position="1885"/>
        <end position="1929"/>
    </location>
</feature>
<accession>A0A163JUD3</accession>
<feature type="compositionally biased region" description="Basic residues" evidence="3">
    <location>
        <begin position="1891"/>
        <end position="1900"/>
    </location>
</feature>
<dbReference type="InterPro" id="IPR023578">
    <property type="entry name" value="Ras_GEF_dom_sf"/>
</dbReference>
<feature type="compositionally biased region" description="Low complexity" evidence="3">
    <location>
        <begin position="1992"/>
        <end position="2004"/>
    </location>
</feature>
<evidence type="ECO:0000256" key="3">
    <source>
        <dbReference type="SAM" id="MobiDB-lite"/>
    </source>
</evidence>
<dbReference type="Pfam" id="PF00617">
    <property type="entry name" value="RasGEF"/>
    <property type="match status" value="1"/>
</dbReference>
<dbReference type="Gene3D" id="1.20.870.10">
    <property type="entry name" value="Son of sevenless (SoS) protein Chain: S domain 1"/>
    <property type="match status" value="2"/>
</dbReference>
<dbReference type="Gene3D" id="1.10.555.10">
    <property type="entry name" value="Rho GTPase activation protein"/>
    <property type="match status" value="1"/>
</dbReference>
<feature type="domain" description="N-terminal Ras-GEF" evidence="5">
    <location>
        <begin position="506"/>
        <end position="629"/>
    </location>
</feature>
<evidence type="ECO:0000259" key="4">
    <source>
        <dbReference type="PROSITE" id="PS50003"/>
    </source>
</evidence>
<dbReference type="OrthoDB" id="79452at2759"/>
<evidence type="ECO:0000259" key="5">
    <source>
        <dbReference type="PROSITE" id="PS50212"/>
    </source>
</evidence>
<dbReference type="PANTHER" id="PTHR23176:SF129">
    <property type="entry name" value="RHO GTPASE ACTIVATING PROTEIN AT 16F, ISOFORM E-RELATED"/>
    <property type="match status" value="1"/>
</dbReference>
<dbReference type="OMA" id="TLEDDRW"/>
<evidence type="ECO:0008006" key="9">
    <source>
        <dbReference type="Google" id="ProtNLM"/>
    </source>
</evidence>
<dbReference type="InterPro" id="IPR001895">
    <property type="entry name" value="RASGEF_cat_dom"/>
</dbReference>
<feature type="compositionally biased region" description="Low complexity" evidence="3">
    <location>
        <begin position="1576"/>
        <end position="1599"/>
    </location>
</feature>
<dbReference type="InParanoid" id="A0A163JUD3"/>
<dbReference type="Proteomes" id="UP000078561">
    <property type="component" value="Unassembled WGS sequence"/>
</dbReference>
<sequence length="2382" mass="265739">MKPKSKKHLYSPPPATDEQRTSTSALSYLRHRLFHSSRSATSLVDHEPDRSVHDPSTTPPPPPKAAEPTAKSSPQPQALDIPSPMASASNSLALDRPFSKSLENNLQLGRPVFRRTTSDLHSPQITKKGAHAANRSSQIIWKEGYLYKKTDFRPFHSHKADRGWKLYRVVLRGHKLYLYRTTTPPHHQDNHKSLLALNSSSASSVSSSTSSIQLLSPTPPPKSHSRSPSFSSTTSMAAAVATTKEKHAAALDPSHFDDDAKRQLFTTPPLDLVYAAVFTEWDRQRKKTATAVYLLIYSDRLVVCKKRKQDSSGILDHLWHIQSSTPLQQLVLSVCKPAASTLSLSSPPSSSSSSSTPTYSENPSPYSVSSKHDGGSSYFLGRSTSSVSSPTANATPPTLVNRFTLSFVSQPWNQTTYVSLSKELVSSWMLAFYDAQHACENGKVPMETPPSTGQTERRVSNEEAISVSEQDGAMISTSSVDTTTTIGTASFDECIPHPALILDGQEDRSVLGGTVPALVHELLYETQKQGKEFTYAFLLTYNMFTTISEVLDLMKGYLDRSQGTPLAVSLWTRLLDLYRIWCVRFAYDVVGDLVTGMMERLDALQEDTTLSLDIRSRGKEIKALILQTVQDNQHIIEHAQTQRDYGEGVEVVDVIQQYSGGGNDSDSKSMDAPTTPTSPVSLSAPIVDLSDLVATGLSPALFLSMDPERLAEQIYIFHHTQHYLHRYQLLSALSYVSRPQVPPQMLNTLLFTSPSPHFLTRLIWQHILVETRLQQTDNAMVMRTSLLEHWVRVGAALMELKDMTGWSAVAMGICSMEIARLKEAWKTVHRPLVKMVAHVWGPLLADHGIYSLDVWMEGWEHESRLQDLFSQILDVDSLDLPAHVYSKGQSSLRSLPHFGSLKQSVDRLRRHVPLYLSSANKDVVNFMSSWCIHDTIRSGLGTWKKGRLLGWDENDTKGLLPFQVVRPLQMYFESSINQVSSVPHDFKYLHECSLVCEPRIFGQAMVDRPSKEVAGPSYSPLAFPDTLDSSYTFFPKSASLKLFGQTMQKQDSQQQQQQSLGHEVQLVHRQEQPSYLAQASLSALQKMDTMACLNTKRDSVATLPDDEVSRWMEDTSFLAQHNQVVALNRQLDYTRRHHRENENLSGNNHGWLFHLRDNTLVLTAEGLLALPPPSSPGTSIAFDKELGATSIINVRAGYLVPLVDVLVHGVGQFKTTMQQQWRALGPSSTSRNDIVDLLHPAMDDEEYMRAFFTTYRMFCSPKRLMMTLQDQFTQAKAQGSQAKRQQQEQSKKQRRRMTMMDAGFASAGLAKLESMEQAPAVDNGNDVLAFDWLVVAKTQLRVVHILMYWIEKHFYDVVDQIDLLGGMLDLMMTAKTSLALWQLPLAQHYEQHYGGDGEDDDGLLKQRTTTDSGIERNVKAALELGDKIGAGLDQLQTLLARKSLSPSYDLKAIQYDTQGSRSADELYRQLTNGKQQFSVMLQLATSKTSTFSLIRTPLDDTAASVVDRYSASTLLEQADRAVRQLFGSVTLQDWIQTTDMLEAQSNDLYAWLPARNSSSKDSLSPTSGTNGNNAASLSPSSSSSSLKQQQQQHQQKRPSLMASALSPVVDAPTAHYSDYHHLHSDEIIISDIFIGIEGARRSMVSPLAVSADDLLLAFPSSIQYLYCMHYIIRSWAIHEVTAPKIDLSTRVARIDTFLQMIGLSRSSCQKLGLFAELKNAASTPGGNNTPTYVPGFVENAVASALVSPEVRLFTKAWKLIGQKYKVSDLDTLAPFFRNMARATATSSVSPSSPLLDHHLKDDVLLTPSIGWIFERIVELSLVIPDTYQGMIHFDKRRYVYRFLRMVMNAQLKLETQSTSQAIGMSFLISPNNKKRTWKMLKDEAYKEKSQNHHHHHHHRPAASAASKLKSSHSSGSIGSSAASSTPHLSTKHGVFSKLVSAQMDKLKRDIKERERIDREWKDVQHKLQKRQADQLRNKQHRKPGQQHRRHASSSSVIVSTSPPSADQLTVTPSTSLGGAMPHGIKWPALLRTFRPPSMASFHILDDLHQTDASGMKKATANDTAETMKAAMVINLIHATTSIASGYEKRPFVFRVVTEEGAQYLLQGASVEDMQNWMDEINQAARHGTAKRRSVFAAESKEGTTIVTSSPVSEAATSTSERTRKQKKTTTTAAATTRTTVYGVSLEVLKERELKDVPPLVTKCINEIERRGLEEVGIYRVAGTGSVVQQLRKEFNSGASNVIIDDYHYPDINVVADALKQFLRELPEPLLTFVLYDEFINASASEDHDDRVYRIKQAILKLPIPNYQLLKRLVEHFVVVTDYEAINHMYATNLAIVFGPTLLQPTPGPAAFTTSMSNLGHHQNVVKYLILHYHYLFDIDGGE</sequence>
<dbReference type="InterPro" id="IPR036964">
    <property type="entry name" value="RASGEF_cat_dom_sf"/>
</dbReference>
<dbReference type="SUPFAM" id="SSF48366">
    <property type="entry name" value="Ras GEF"/>
    <property type="match status" value="3"/>
</dbReference>
<feature type="region of interest" description="Disordered" evidence="3">
    <location>
        <begin position="342"/>
        <end position="371"/>
    </location>
</feature>
<dbReference type="InterPro" id="IPR050729">
    <property type="entry name" value="Rho-GAP"/>
</dbReference>
<dbReference type="InterPro" id="IPR001849">
    <property type="entry name" value="PH_domain"/>
</dbReference>
<feature type="compositionally biased region" description="Basic residues" evidence="3">
    <location>
        <begin position="1977"/>
        <end position="1991"/>
    </location>
</feature>
<dbReference type="Pfam" id="PF00618">
    <property type="entry name" value="RasGEF_N"/>
    <property type="match status" value="2"/>
</dbReference>
<dbReference type="Gene3D" id="1.10.840.10">
    <property type="entry name" value="Ras guanine-nucleotide exchange factors catalytic domain"/>
    <property type="match status" value="2"/>
</dbReference>
<reference evidence="7" key="1">
    <citation type="submission" date="2016-04" db="EMBL/GenBank/DDBJ databases">
        <authorList>
            <person name="Evans L.H."/>
            <person name="Alamgir A."/>
            <person name="Owens N."/>
            <person name="Weber N.D."/>
            <person name="Virtaneva K."/>
            <person name="Barbian K."/>
            <person name="Babar A."/>
            <person name="Rosenke K."/>
        </authorList>
    </citation>
    <scope>NUCLEOTIDE SEQUENCE [LARGE SCALE GENOMIC DNA]</scope>
    <source>
        <strain evidence="7">CBS 101.48</strain>
    </source>
</reference>
<protein>
    <recommendedName>
        <fullName evidence="9">Ras-GEF domain-containing protein</fullName>
    </recommendedName>
</protein>
<proteinExistence type="predicted"/>
<dbReference type="InterPro" id="IPR011993">
    <property type="entry name" value="PH-like_dom_sf"/>
</dbReference>
<keyword evidence="2" id="KW-0344">Guanine-nucleotide releasing factor</keyword>
<dbReference type="SMART" id="SM00324">
    <property type="entry name" value="RhoGAP"/>
    <property type="match status" value="1"/>
</dbReference>
<dbReference type="InterPro" id="IPR041681">
    <property type="entry name" value="PH_9"/>
</dbReference>
<feature type="region of interest" description="Disordered" evidence="3">
    <location>
        <begin position="37"/>
        <end position="89"/>
    </location>
</feature>
<feature type="compositionally biased region" description="Low complexity" evidence="3">
    <location>
        <begin position="1901"/>
        <end position="1924"/>
    </location>
</feature>
<feature type="compositionally biased region" description="Low complexity" evidence="3">
    <location>
        <begin position="342"/>
        <end position="367"/>
    </location>
</feature>
<dbReference type="InterPro" id="IPR008936">
    <property type="entry name" value="Rho_GTPase_activation_prot"/>
</dbReference>
<evidence type="ECO:0000256" key="2">
    <source>
        <dbReference type="PROSITE-ProRule" id="PRU00135"/>
    </source>
</evidence>
<dbReference type="PANTHER" id="PTHR23176">
    <property type="entry name" value="RHO/RAC/CDC GTPASE-ACTIVATING PROTEIN"/>
    <property type="match status" value="1"/>
</dbReference>
<feature type="region of interest" description="Disordered" evidence="3">
    <location>
        <begin position="1"/>
        <end position="24"/>
    </location>
</feature>
<dbReference type="GO" id="GO:0005737">
    <property type="term" value="C:cytoplasm"/>
    <property type="evidence" value="ECO:0007669"/>
    <property type="project" value="TreeGrafter"/>
</dbReference>
<dbReference type="InterPro" id="IPR000198">
    <property type="entry name" value="RhoGAP_dom"/>
</dbReference>
<dbReference type="Pfam" id="PF15410">
    <property type="entry name" value="PH_9"/>
    <property type="match status" value="1"/>
</dbReference>
<dbReference type="Gene3D" id="2.30.29.30">
    <property type="entry name" value="Pleckstrin-homology domain (PH domain)/Phosphotyrosine-binding domain (PTB)"/>
    <property type="match status" value="2"/>
</dbReference>